<dbReference type="GO" id="GO:0016020">
    <property type="term" value="C:membrane"/>
    <property type="evidence" value="ECO:0007669"/>
    <property type="project" value="UniProtKB-SubCell"/>
</dbReference>
<evidence type="ECO:0000256" key="8">
    <source>
        <dbReference type="SAM" id="Phobius"/>
    </source>
</evidence>
<dbReference type="eggNOG" id="ENOG502S3NF">
    <property type="taxonomic scope" value="Eukaryota"/>
</dbReference>
<evidence type="ECO:0000256" key="6">
    <source>
        <dbReference type="ARBA" id="ARBA00023136"/>
    </source>
</evidence>
<evidence type="ECO:0000313" key="10">
    <source>
        <dbReference type="EMBL" id="EEH59279.1"/>
    </source>
</evidence>
<dbReference type="KEGG" id="mpp:MICPUCDRAFT_55157"/>
<accession>C1MJZ2</accession>
<keyword evidence="6 8" id="KW-0472">Membrane</keyword>
<evidence type="ECO:0000256" key="5">
    <source>
        <dbReference type="ARBA" id="ARBA00022989"/>
    </source>
</evidence>
<feature type="transmembrane region" description="Helical" evidence="8">
    <location>
        <begin position="544"/>
        <end position="564"/>
    </location>
</feature>
<dbReference type="PANTHER" id="PTHR40855">
    <property type="entry name" value="DIOX_N DOMAIN-CONTAINING PROTEIN"/>
    <property type="match status" value="1"/>
</dbReference>
<feature type="region of interest" description="Disordered" evidence="7">
    <location>
        <begin position="672"/>
        <end position="708"/>
    </location>
</feature>
<feature type="region of interest" description="Disordered" evidence="7">
    <location>
        <begin position="311"/>
        <end position="377"/>
    </location>
</feature>
<dbReference type="Proteomes" id="UP000001876">
    <property type="component" value="Unassembled WGS sequence"/>
</dbReference>
<dbReference type="GO" id="GO:0005375">
    <property type="term" value="F:copper ion transmembrane transporter activity"/>
    <property type="evidence" value="ECO:0007669"/>
    <property type="project" value="InterPro"/>
</dbReference>
<evidence type="ECO:0000256" key="9">
    <source>
        <dbReference type="SAM" id="SignalP"/>
    </source>
</evidence>
<comment type="subcellular location">
    <subcellularLocation>
        <location evidence="1">Membrane</location>
    </subcellularLocation>
</comment>
<dbReference type="PANTHER" id="PTHR40855:SF1">
    <property type="entry name" value="CLAVAMINATE SYNTHASE-LIKE PROTEIN"/>
    <property type="match status" value="1"/>
</dbReference>
<keyword evidence="4" id="KW-0813">Transport</keyword>
<reference evidence="10 11" key="1">
    <citation type="journal article" date="2009" name="Science">
        <title>Green evolution and dynamic adaptations revealed by genomes of the marine picoeukaryotes Micromonas.</title>
        <authorList>
            <person name="Worden A.Z."/>
            <person name="Lee J.H."/>
            <person name="Mock T."/>
            <person name="Rouze P."/>
            <person name="Simmons M.P."/>
            <person name="Aerts A.L."/>
            <person name="Allen A.E."/>
            <person name="Cuvelier M.L."/>
            <person name="Derelle E."/>
            <person name="Everett M.V."/>
            <person name="Foulon E."/>
            <person name="Grimwood J."/>
            <person name="Gundlach H."/>
            <person name="Henrissat B."/>
            <person name="Napoli C."/>
            <person name="McDonald S.M."/>
            <person name="Parker M.S."/>
            <person name="Rombauts S."/>
            <person name="Salamov A."/>
            <person name="Von Dassow P."/>
            <person name="Badger J.H."/>
            <person name="Coutinho P.M."/>
            <person name="Demir E."/>
            <person name="Dubchak I."/>
            <person name="Gentemann C."/>
            <person name="Eikrem W."/>
            <person name="Gready J.E."/>
            <person name="John U."/>
            <person name="Lanier W."/>
            <person name="Lindquist E.A."/>
            <person name="Lucas S."/>
            <person name="Mayer K.F."/>
            <person name="Moreau H."/>
            <person name="Not F."/>
            <person name="Otillar R."/>
            <person name="Panaud O."/>
            <person name="Pangilinan J."/>
            <person name="Paulsen I."/>
            <person name="Piegu B."/>
            <person name="Poliakov A."/>
            <person name="Robbens S."/>
            <person name="Schmutz J."/>
            <person name="Toulza E."/>
            <person name="Wyss T."/>
            <person name="Zelensky A."/>
            <person name="Zhou K."/>
            <person name="Armbrust E.V."/>
            <person name="Bhattacharya D."/>
            <person name="Goodenough U.W."/>
            <person name="Van de Peer Y."/>
            <person name="Grigoriev I.V."/>
        </authorList>
    </citation>
    <scope>NUCLEOTIDE SEQUENCE [LARGE SCALE GENOMIC DNA]</scope>
    <source>
        <strain evidence="10 11">CCMP1545</strain>
    </source>
</reference>
<feature type="compositionally biased region" description="Pro residues" evidence="7">
    <location>
        <begin position="230"/>
        <end position="240"/>
    </location>
</feature>
<name>C1MJZ2_MICPC</name>
<evidence type="ECO:0000256" key="4">
    <source>
        <dbReference type="ARBA" id="ARBA00022796"/>
    </source>
</evidence>
<keyword evidence="4" id="KW-0186">Copper</keyword>
<dbReference type="AlphaFoldDB" id="C1MJZ2"/>
<evidence type="ECO:0000256" key="2">
    <source>
        <dbReference type="ARBA" id="ARBA00006921"/>
    </source>
</evidence>
<dbReference type="GeneID" id="9681906"/>
<gene>
    <name evidence="10" type="ORF">MICPUCDRAFT_55157</name>
</gene>
<dbReference type="OrthoDB" id="497712at2759"/>
<evidence type="ECO:0000256" key="3">
    <source>
        <dbReference type="ARBA" id="ARBA00022692"/>
    </source>
</evidence>
<feature type="region of interest" description="Disordered" evidence="7">
    <location>
        <begin position="221"/>
        <end position="248"/>
    </location>
</feature>
<comment type="similarity">
    <text evidence="2">Belongs to the copper transporter (Ctr) (TC 1.A.56) family. SLC31A subfamily.</text>
</comment>
<evidence type="ECO:0000256" key="7">
    <source>
        <dbReference type="SAM" id="MobiDB-lite"/>
    </source>
</evidence>
<keyword evidence="9" id="KW-0732">Signal</keyword>
<feature type="region of interest" description="Disordered" evidence="7">
    <location>
        <begin position="266"/>
        <end position="293"/>
    </location>
</feature>
<evidence type="ECO:0000313" key="11">
    <source>
        <dbReference type="Proteomes" id="UP000001876"/>
    </source>
</evidence>
<dbReference type="EMBL" id="GG663736">
    <property type="protein sequence ID" value="EEH59279.1"/>
    <property type="molecule type" value="Genomic_DNA"/>
</dbReference>
<keyword evidence="4" id="KW-0187">Copper transport</keyword>
<dbReference type="InterPro" id="IPR007274">
    <property type="entry name" value="Cop_transporter"/>
</dbReference>
<keyword evidence="5 8" id="KW-1133">Transmembrane helix</keyword>
<dbReference type="OMA" id="TSMYMDG"/>
<feature type="region of interest" description="Disordered" evidence="7">
    <location>
        <begin position="730"/>
        <end position="750"/>
    </location>
</feature>
<evidence type="ECO:0000256" key="1">
    <source>
        <dbReference type="ARBA" id="ARBA00004370"/>
    </source>
</evidence>
<proteinExistence type="inferred from homology"/>
<keyword evidence="11" id="KW-1185">Reference proteome</keyword>
<feature type="signal peptide" evidence="9">
    <location>
        <begin position="1"/>
        <end position="30"/>
    </location>
</feature>
<dbReference type="RefSeq" id="XP_003055903.1">
    <property type="nucleotide sequence ID" value="XM_003055857.1"/>
</dbReference>
<organism evidence="11">
    <name type="scientific">Micromonas pusilla (strain CCMP1545)</name>
    <name type="common">Picoplanktonic green alga</name>
    <dbReference type="NCBI Taxonomy" id="564608"/>
    <lineage>
        <taxon>Eukaryota</taxon>
        <taxon>Viridiplantae</taxon>
        <taxon>Chlorophyta</taxon>
        <taxon>Mamiellophyceae</taxon>
        <taxon>Mamiellales</taxon>
        <taxon>Mamiellaceae</taxon>
        <taxon>Micromonas</taxon>
    </lineage>
</organism>
<dbReference type="Pfam" id="PF04145">
    <property type="entry name" value="Ctr"/>
    <property type="match status" value="1"/>
</dbReference>
<feature type="chain" id="PRO_5002911955" evidence="9">
    <location>
        <begin position="31"/>
        <end position="750"/>
    </location>
</feature>
<keyword evidence="3 8" id="KW-0812">Transmembrane</keyword>
<keyword evidence="4" id="KW-0406">Ion transport</keyword>
<protein>
    <submittedName>
        <fullName evidence="10">Copper transporter family</fullName>
    </submittedName>
</protein>
<sequence length="750" mass="75864">MPSSSSSSSSSSLAAMILALFLLLAPASSASASAASPDPLLLPQANAADLVAGRADRVVAAAFVGDDAPGAMLVRGVPGYAAARVEALRVLARCATADDAPMRRAAGWDETHGGRGAFTRATVAARSSARLPSALDARCGDATIDALESLRRAADAAAAAALPRLDAVLGYDTGGFFRAAVDSESSLDHFHVFTANDRSAPDAGDEEEASFFSAAAAAAAATEEDASAADPPPPEDPSAPPGLRGKGEHTDVGIAIVMTPALMVSPELELESESESDARGARGLKIGGRSPELPPDAIVVMLGEAARAWLPLPPPGGEDASSPSNSPLAVPTHEMSLDGGAASSPGTSRAWFGRMILPPPDAKHPTATSGDGAPLTFGEWHENAAEAFGGGGGDDDDDDGRGVLAAAACAPLPHHDDGALTSITRRRRLQDDSGCAAGKVYCWLTCVDEPAGGCASPEVAKCVSGAGLVWPDQTGEGHCYDCKTQCVASDYGKGNDGGGSGEICNSKIAGTSMYMDGFLGWGNEDGPCVIFLEKNLKLSTVGELFAAFFVTIAIGVAVEALAAARRKRQKTAKSALERAKAKAERWGESGDAAARRAAASVKAQSLAMYAVQVTCGYLLMLISMTYHAVLFAGVVLGLILGHALFNLSVPVGAATGGASACCAHVGTVPGGSDGGDGAAEDAPSERGSDGGGSDGCGDAMTRPMMRGFPGSAEYPTSVVDITPVVASASPAVASLPPLPGPRRSPKNPFR</sequence>